<dbReference type="InterPro" id="IPR043128">
    <property type="entry name" value="Rev_trsase/Diguanyl_cyclase"/>
</dbReference>
<dbReference type="InterPro" id="IPR000700">
    <property type="entry name" value="PAS-assoc_C"/>
</dbReference>
<dbReference type="EMBL" id="QYUK01000011">
    <property type="protein sequence ID" value="RJF89420.1"/>
    <property type="molecule type" value="Genomic_DNA"/>
</dbReference>
<name>A0A418WHE3_9PROT</name>
<dbReference type="CDD" id="cd01948">
    <property type="entry name" value="EAL"/>
    <property type="match status" value="1"/>
</dbReference>
<dbReference type="Gene3D" id="3.20.20.450">
    <property type="entry name" value="EAL domain"/>
    <property type="match status" value="1"/>
</dbReference>
<dbReference type="SUPFAM" id="SSF55785">
    <property type="entry name" value="PYP-like sensor domain (PAS domain)"/>
    <property type="match status" value="1"/>
</dbReference>
<dbReference type="Gene3D" id="3.30.70.270">
    <property type="match status" value="1"/>
</dbReference>
<evidence type="ECO:0000313" key="5">
    <source>
        <dbReference type="Proteomes" id="UP000284605"/>
    </source>
</evidence>
<dbReference type="SMART" id="SM00267">
    <property type="entry name" value="GGDEF"/>
    <property type="match status" value="1"/>
</dbReference>
<dbReference type="PANTHER" id="PTHR44757">
    <property type="entry name" value="DIGUANYLATE CYCLASE DGCP"/>
    <property type="match status" value="1"/>
</dbReference>
<gene>
    <name evidence="4" type="ORF">D3874_22615</name>
</gene>
<dbReference type="PANTHER" id="PTHR44757:SF2">
    <property type="entry name" value="BIOFILM ARCHITECTURE MAINTENANCE PROTEIN MBAA"/>
    <property type="match status" value="1"/>
</dbReference>
<keyword evidence="5" id="KW-1185">Reference proteome</keyword>
<dbReference type="PROSITE" id="PS50883">
    <property type="entry name" value="EAL"/>
    <property type="match status" value="1"/>
</dbReference>
<evidence type="ECO:0000313" key="4">
    <source>
        <dbReference type="EMBL" id="RJF89420.1"/>
    </source>
</evidence>
<comment type="caution">
    <text evidence="4">The sequence shown here is derived from an EMBL/GenBank/DDBJ whole genome shotgun (WGS) entry which is preliminary data.</text>
</comment>
<dbReference type="AlphaFoldDB" id="A0A418WHE3"/>
<dbReference type="InterPro" id="IPR035919">
    <property type="entry name" value="EAL_sf"/>
</dbReference>
<dbReference type="InterPro" id="IPR029787">
    <property type="entry name" value="Nucleotide_cyclase"/>
</dbReference>
<evidence type="ECO:0000259" key="3">
    <source>
        <dbReference type="PROSITE" id="PS50887"/>
    </source>
</evidence>
<dbReference type="InterPro" id="IPR001633">
    <property type="entry name" value="EAL_dom"/>
</dbReference>
<dbReference type="CDD" id="cd00130">
    <property type="entry name" value="PAS"/>
    <property type="match status" value="1"/>
</dbReference>
<protein>
    <submittedName>
        <fullName evidence="4">EAL domain-containing protein</fullName>
    </submittedName>
</protein>
<dbReference type="SUPFAM" id="SSF55073">
    <property type="entry name" value="Nucleotide cyclase"/>
    <property type="match status" value="1"/>
</dbReference>
<organism evidence="4 5">
    <name type="scientific">Oleomonas cavernae</name>
    <dbReference type="NCBI Taxonomy" id="2320859"/>
    <lineage>
        <taxon>Bacteria</taxon>
        <taxon>Pseudomonadati</taxon>
        <taxon>Pseudomonadota</taxon>
        <taxon>Alphaproteobacteria</taxon>
        <taxon>Acetobacterales</taxon>
        <taxon>Acetobacteraceae</taxon>
        <taxon>Oleomonas</taxon>
    </lineage>
</organism>
<feature type="domain" description="EAL" evidence="2">
    <location>
        <begin position="272"/>
        <end position="526"/>
    </location>
</feature>
<dbReference type="CDD" id="cd01949">
    <property type="entry name" value="GGDEF"/>
    <property type="match status" value="1"/>
</dbReference>
<dbReference type="SMART" id="SM00086">
    <property type="entry name" value="PAC"/>
    <property type="match status" value="1"/>
</dbReference>
<dbReference type="PROSITE" id="PS50113">
    <property type="entry name" value="PAC"/>
    <property type="match status" value="1"/>
</dbReference>
<dbReference type="SMART" id="SM00052">
    <property type="entry name" value="EAL"/>
    <property type="match status" value="1"/>
</dbReference>
<proteinExistence type="predicted"/>
<dbReference type="Pfam" id="PF13426">
    <property type="entry name" value="PAS_9"/>
    <property type="match status" value="1"/>
</dbReference>
<dbReference type="Proteomes" id="UP000284605">
    <property type="component" value="Unassembled WGS sequence"/>
</dbReference>
<dbReference type="Pfam" id="PF00990">
    <property type="entry name" value="GGDEF"/>
    <property type="match status" value="1"/>
</dbReference>
<dbReference type="FunFam" id="3.30.70.270:FF:000001">
    <property type="entry name" value="Diguanylate cyclase domain protein"/>
    <property type="match status" value="1"/>
</dbReference>
<dbReference type="GO" id="GO:0003824">
    <property type="term" value="F:catalytic activity"/>
    <property type="evidence" value="ECO:0007669"/>
    <property type="project" value="UniProtKB-ARBA"/>
</dbReference>
<dbReference type="NCBIfam" id="TIGR00229">
    <property type="entry name" value="sensory_box"/>
    <property type="match status" value="1"/>
</dbReference>
<dbReference type="InterPro" id="IPR052155">
    <property type="entry name" value="Biofilm_reg_signaling"/>
</dbReference>
<dbReference type="Gene3D" id="3.30.450.20">
    <property type="entry name" value="PAS domain"/>
    <property type="match status" value="1"/>
</dbReference>
<dbReference type="InterPro" id="IPR001610">
    <property type="entry name" value="PAC"/>
</dbReference>
<accession>A0A418WHE3</accession>
<reference evidence="4 5" key="1">
    <citation type="submission" date="2018-09" db="EMBL/GenBank/DDBJ databases">
        <authorList>
            <person name="Zhu H."/>
        </authorList>
    </citation>
    <scope>NUCLEOTIDE SEQUENCE [LARGE SCALE GENOMIC DNA]</scope>
    <source>
        <strain evidence="4 5">K1W22B-8</strain>
    </source>
</reference>
<evidence type="ECO:0000259" key="1">
    <source>
        <dbReference type="PROSITE" id="PS50113"/>
    </source>
</evidence>
<sequence>MGGPMAQVYDPDEVQVRATDLSKMSGRPVEPGLETFTFNARRGFTDDGEWTFVRKDGSRVPVQLAVTAMRDADQGIVGYISIAYDISERKRREEYAQHIAHHDFLTGLPMRSLLGDRLQMAMARGRRERSKVGVLMIDLDHFKRVNDSIGHHVGDKLLRIVADRLIGCVRASDTVARLGGDEFVVLVPDVREVASIVHVAKTLLERIAAPAVVGSHVLQVTPSIGISVYPTDGDTVDELIKHADTAMYWAKANGRSGYMLFTREMQRAASYKMELESDLRRALECQELQLHYQPKVSLETGRIIGMEALLRWTNAVHGAVSPAKIIPIAEECGLIQVIGAWVIRTACREARLLQVRLGQPLRVSVNVSPRQFLQNDLVDVIAAALADSGLAPEHLEVEITEGVLMENTALALERLAQIRALGVSIAIDDFGTGFSSLSYITRFQIDTLKIDRSFIANVTESANDAAVAQAIIALARSLKVKVVAEGVETTGQLAFLREHCCDVAHGDLFGAPVPPALFSVQGFHFAAACSAADFAETFGQLNQSSEDLVRAVVH</sequence>
<feature type="domain" description="GGDEF" evidence="3">
    <location>
        <begin position="130"/>
        <end position="263"/>
    </location>
</feature>
<dbReference type="PROSITE" id="PS50887">
    <property type="entry name" value="GGDEF"/>
    <property type="match status" value="1"/>
</dbReference>
<dbReference type="InterPro" id="IPR000160">
    <property type="entry name" value="GGDEF_dom"/>
</dbReference>
<dbReference type="InterPro" id="IPR035965">
    <property type="entry name" value="PAS-like_dom_sf"/>
</dbReference>
<dbReference type="SUPFAM" id="SSF141868">
    <property type="entry name" value="EAL domain-like"/>
    <property type="match status" value="1"/>
</dbReference>
<feature type="domain" description="PAC" evidence="1">
    <location>
        <begin position="46"/>
        <end position="98"/>
    </location>
</feature>
<dbReference type="InterPro" id="IPR000014">
    <property type="entry name" value="PAS"/>
</dbReference>
<dbReference type="NCBIfam" id="TIGR00254">
    <property type="entry name" value="GGDEF"/>
    <property type="match status" value="1"/>
</dbReference>
<evidence type="ECO:0000259" key="2">
    <source>
        <dbReference type="PROSITE" id="PS50883"/>
    </source>
</evidence>
<dbReference type="Pfam" id="PF00563">
    <property type="entry name" value="EAL"/>
    <property type="match status" value="1"/>
</dbReference>